<gene>
    <name evidence="2" type="ORF">ILYODFUR_000437</name>
</gene>
<dbReference type="EMBL" id="JAHRIQ010046358">
    <property type="protein sequence ID" value="MEQ2235250.1"/>
    <property type="molecule type" value="Genomic_DNA"/>
</dbReference>
<dbReference type="Proteomes" id="UP001482620">
    <property type="component" value="Unassembled WGS sequence"/>
</dbReference>
<reference evidence="2 3" key="1">
    <citation type="submission" date="2021-06" db="EMBL/GenBank/DDBJ databases">
        <authorList>
            <person name="Palmer J.M."/>
        </authorList>
    </citation>
    <scope>NUCLEOTIDE SEQUENCE [LARGE SCALE GENOMIC DNA]</scope>
    <source>
        <strain evidence="3">if_2019</strain>
        <tissue evidence="2">Muscle</tissue>
    </source>
</reference>
<name>A0ABV0TSG1_9TELE</name>
<accession>A0ABV0TSG1</accession>
<proteinExistence type="predicted"/>
<feature type="signal peptide" evidence="1">
    <location>
        <begin position="1"/>
        <end position="20"/>
    </location>
</feature>
<organism evidence="2 3">
    <name type="scientific">Ilyodon furcidens</name>
    <name type="common">goldbreast splitfin</name>
    <dbReference type="NCBI Taxonomy" id="33524"/>
    <lineage>
        <taxon>Eukaryota</taxon>
        <taxon>Metazoa</taxon>
        <taxon>Chordata</taxon>
        <taxon>Craniata</taxon>
        <taxon>Vertebrata</taxon>
        <taxon>Euteleostomi</taxon>
        <taxon>Actinopterygii</taxon>
        <taxon>Neopterygii</taxon>
        <taxon>Teleostei</taxon>
        <taxon>Neoteleostei</taxon>
        <taxon>Acanthomorphata</taxon>
        <taxon>Ovalentaria</taxon>
        <taxon>Atherinomorphae</taxon>
        <taxon>Cyprinodontiformes</taxon>
        <taxon>Goodeidae</taxon>
        <taxon>Ilyodon</taxon>
    </lineage>
</organism>
<evidence type="ECO:0000256" key="1">
    <source>
        <dbReference type="SAM" id="SignalP"/>
    </source>
</evidence>
<protein>
    <recommendedName>
        <fullName evidence="4">Secreted protein</fullName>
    </recommendedName>
</protein>
<sequence length="108" mass="12086">MHSRACSLVFFFSLPGGALTNLPGHCHCMKAISIFLAVLISQAGRAETEQENREIGQGKPRHFIGLFPENNALQNCGYSLNFSLFHLKTTNFNAFQKKFMTHQLKAVD</sequence>
<evidence type="ECO:0000313" key="2">
    <source>
        <dbReference type="EMBL" id="MEQ2235250.1"/>
    </source>
</evidence>
<keyword evidence="3" id="KW-1185">Reference proteome</keyword>
<comment type="caution">
    <text evidence="2">The sequence shown here is derived from an EMBL/GenBank/DDBJ whole genome shotgun (WGS) entry which is preliminary data.</text>
</comment>
<feature type="chain" id="PRO_5046710421" description="Secreted protein" evidence="1">
    <location>
        <begin position="21"/>
        <end position="108"/>
    </location>
</feature>
<evidence type="ECO:0008006" key="4">
    <source>
        <dbReference type="Google" id="ProtNLM"/>
    </source>
</evidence>
<keyword evidence="1" id="KW-0732">Signal</keyword>
<evidence type="ECO:0000313" key="3">
    <source>
        <dbReference type="Proteomes" id="UP001482620"/>
    </source>
</evidence>